<dbReference type="Proteomes" id="UP001147760">
    <property type="component" value="Unassembled WGS sequence"/>
</dbReference>
<reference evidence="1" key="1">
    <citation type="submission" date="2022-12" db="EMBL/GenBank/DDBJ databases">
        <authorList>
            <person name="Petersen C."/>
        </authorList>
    </citation>
    <scope>NUCLEOTIDE SEQUENCE</scope>
    <source>
        <strain evidence="1">IBT 17660</strain>
    </source>
</reference>
<feature type="non-terminal residue" evidence="1">
    <location>
        <position position="1"/>
    </location>
</feature>
<name>A0A9X0BI49_9EURO</name>
<protein>
    <submittedName>
        <fullName evidence="1">Uncharacterized protein</fullName>
    </submittedName>
</protein>
<keyword evidence="2" id="KW-1185">Reference proteome</keyword>
<comment type="caution">
    <text evidence="1">The sequence shown here is derived from an EMBL/GenBank/DDBJ whole genome shotgun (WGS) entry which is preliminary data.</text>
</comment>
<dbReference type="AlphaFoldDB" id="A0A9X0BI49"/>
<evidence type="ECO:0000313" key="1">
    <source>
        <dbReference type="EMBL" id="KAJ5465598.1"/>
    </source>
</evidence>
<reference evidence="1" key="2">
    <citation type="journal article" date="2023" name="IMA Fungus">
        <title>Comparative genomic study of the Penicillium genus elucidates a diverse pangenome and 15 lateral gene transfer events.</title>
        <authorList>
            <person name="Petersen C."/>
            <person name="Sorensen T."/>
            <person name="Nielsen M.R."/>
            <person name="Sondergaard T.E."/>
            <person name="Sorensen J.L."/>
            <person name="Fitzpatrick D.A."/>
            <person name="Frisvad J.C."/>
            <person name="Nielsen K.L."/>
        </authorList>
    </citation>
    <scope>NUCLEOTIDE SEQUENCE</scope>
    <source>
        <strain evidence="1">IBT 17660</strain>
    </source>
</reference>
<organism evidence="1 2">
    <name type="scientific">Penicillium desertorum</name>
    <dbReference type="NCBI Taxonomy" id="1303715"/>
    <lineage>
        <taxon>Eukaryota</taxon>
        <taxon>Fungi</taxon>
        <taxon>Dikarya</taxon>
        <taxon>Ascomycota</taxon>
        <taxon>Pezizomycotina</taxon>
        <taxon>Eurotiomycetes</taxon>
        <taxon>Eurotiomycetidae</taxon>
        <taxon>Eurotiales</taxon>
        <taxon>Aspergillaceae</taxon>
        <taxon>Penicillium</taxon>
    </lineage>
</organism>
<gene>
    <name evidence="1" type="ORF">N7530_009385</name>
</gene>
<dbReference type="EMBL" id="JAPWDO010000006">
    <property type="protein sequence ID" value="KAJ5465598.1"/>
    <property type="molecule type" value="Genomic_DNA"/>
</dbReference>
<proteinExistence type="predicted"/>
<evidence type="ECO:0000313" key="2">
    <source>
        <dbReference type="Proteomes" id="UP001147760"/>
    </source>
</evidence>
<sequence length="64" mass="7707">CERTPNPYDIRLHSLRVVILTRYLKGFIELGAMALYNQNYYRIYLYNPEEDEEPILPEELTKLD</sequence>
<accession>A0A9X0BI49</accession>